<dbReference type="Gene3D" id="1.20.58.1710">
    <property type="match status" value="1"/>
</dbReference>
<comment type="similarity">
    <text evidence="2 9">Belongs to the Mediator complex subunit 8 family.</text>
</comment>
<evidence type="ECO:0000256" key="1">
    <source>
        <dbReference type="ARBA" id="ARBA00004123"/>
    </source>
</evidence>
<keyword evidence="12" id="KW-1185">Reference proteome</keyword>
<keyword evidence="5 9" id="KW-0010">Activator</keyword>
<dbReference type="PANTHER" id="PTHR13074:SF9">
    <property type="entry name" value="MEDIATOR OF RNA POLYMERASE II TRANSCRIPTION SUBUNIT 8"/>
    <property type="match status" value="1"/>
</dbReference>
<organism evidence="11 12">
    <name type="scientific">Cryomyces antarcticus</name>
    <dbReference type="NCBI Taxonomy" id="329879"/>
    <lineage>
        <taxon>Eukaryota</taxon>
        <taxon>Fungi</taxon>
        <taxon>Dikarya</taxon>
        <taxon>Ascomycota</taxon>
        <taxon>Pezizomycotina</taxon>
        <taxon>Dothideomycetes</taxon>
        <taxon>Dothideomycetes incertae sedis</taxon>
        <taxon>Cryomyces</taxon>
    </lineage>
</organism>
<dbReference type="Gene3D" id="6.10.250.2610">
    <property type="match status" value="1"/>
</dbReference>
<sequence length="249" mass="27565">MVTVNQDELKALDQIRQRIAHLNSSLQSLQRELVVNDPLPAWTSIQSSASLIAVNLKGLLDQLQTNHAFLAAAHSYPLPSFPGRAQEGLLNQLQRKKLEPSVEDWLEQCRTAAVPFTANVNGDSLNDEQEPALLGEADLASLWEWAGPEENGIAREMDWGDDYTIAERKDGVENVVTGLKRKLDDDDEEEEEIEGNDGDEKMEDIRPPAIQPPEPSKPMMALEDILRFMSTGAEPRATAAASLSTGQRR</sequence>
<feature type="region of interest" description="Disordered" evidence="10">
    <location>
        <begin position="230"/>
        <end position="249"/>
    </location>
</feature>
<evidence type="ECO:0000313" key="11">
    <source>
        <dbReference type="EMBL" id="KAK5132028.1"/>
    </source>
</evidence>
<comment type="subcellular location">
    <subcellularLocation>
        <location evidence="1 9">Nucleus</location>
    </subcellularLocation>
</comment>
<evidence type="ECO:0000256" key="10">
    <source>
        <dbReference type="SAM" id="MobiDB-lite"/>
    </source>
</evidence>
<dbReference type="EMBL" id="JAVRRA010024620">
    <property type="protein sequence ID" value="KAK5132028.1"/>
    <property type="molecule type" value="Genomic_DNA"/>
</dbReference>
<evidence type="ECO:0000256" key="7">
    <source>
        <dbReference type="ARBA" id="ARBA00023242"/>
    </source>
</evidence>
<name>A0ABR0KV23_9PEZI</name>
<evidence type="ECO:0000256" key="2">
    <source>
        <dbReference type="ARBA" id="ARBA00005716"/>
    </source>
</evidence>
<feature type="compositionally biased region" description="Acidic residues" evidence="10">
    <location>
        <begin position="185"/>
        <end position="202"/>
    </location>
</feature>
<feature type="region of interest" description="Disordered" evidence="10">
    <location>
        <begin position="183"/>
        <end position="217"/>
    </location>
</feature>
<evidence type="ECO:0000313" key="12">
    <source>
        <dbReference type="Proteomes" id="UP001357485"/>
    </source>
</evidence>
<dbReference type="Pfam" id="PF10232">
    <property type="entry name" value="Med8"/>
    <property type="match status" value="1"/>
</dbReference>
<accession>A0ABR0KV23</accession>
<evidence type="ECO:0000256" key="8">
    <source>
        <dbReference type="ARBA" id="ARBA00031261"/>
    </source>
</evidence>
<dbReference type="PANTHER" id="PTHR13074">
    <property type="entry name" value="MEDIATOR OF RNA POLYMERASE II TRANSCRIPTION SUBUNIT 8"/>
    <property type="match status" value="1"/>
</dbReference>
<comment type="function">
    <text evidence="9">Component of the Mediator complex, a coactivator involved in the regulated transcription of nearly all RNA polymerase II-dependent genes. Mediator functions as a bridge to convey information from gene-specific regulatory proteins to the basal RNA polymerase II transcription machinery. Mediator is recruited to promoters by direct interactions with regulatory proteins and serves as a scaffold for the assembly of a functional preinitiation complex with RNA polymerase II and the general transcription factors.</text>
</comment>
<gene>
    <name evidence="9 11" type="primary">MED8</name>
    <name evidence="11" type="ORF">LTR16_000155</name>
</gene>
<evidence type="ECO:0000256" key="3">
    <source>
        <dbReference type="ARBA" id="ARBA00020637"/>
    </source>
</evidence>
<dbReference type="InterPro" id="IPR019364">
    <property type="entry name" value="Mediatior_Med8_fun/met"/>
</dbReference>
<evidence type="ECO:0000256" key="6">
    <source>
        <dbReference type="ARBA" id="ARBA00023163"/>
    </source>
</evidence>
<proteinExistence type="inferred from homology"/>
<protein>
    <recommendedName>
        <fullName evidence="3 9">Mediator of RNA polymerase II transcription subunit 8</fullName>
    </recommendedName>
    <alternativeName>
        <fullName evidence="8 9">Mediator complex subunit 8</fullName>
    </alternativeName>
</protein>
<reference evidence="11 12" key="1">
    <citation type="submission" date="2023-08" db="EMBL/GenBank/DDBJ databases">
        <title>Black Yeasts Isolated from many extreme environments.</title>
        <authorList>
            <person name="Coleine C."/>
            <person name="Stajich J.E."/>
            <person name="Selbmann L."/>
        </authorList>
    </citation>
    <scope>NUCLEOTIDE SEQUENCE [LARGE SCALE GENOMIC DNA]</scope>
    <source>
        <strain evidence="11 12">CCFEE 536</strain>
    </source>
</reference>
<evidence type="ECO:0000256" key="4">
    <source>
        <dbReference type="ARBA" id="ARBA00023015"/>
    </source>
</evidence>
<comment type="caution">
    <text evidence="11">The sequence shown here is derived from an EMBL/GenBank/DDBJ whole genome shotgun (WGS) entry which is preliminary data.</text>
</comment>
<evidence type="ECO:0000256" key="5">
    <source>
        <dbReference type="ARBA" id="ARBA00023159"/>
    </source>
</evidence>
<evidence type="ECO:0000256" key="9">
    <source>
        <dbReference type="RuleBase" id="RU364144"/>
    </source>
</evidence>
<keyword evidence="6 9" id="KW-0804">Transcription</keyword>
<keyword evidence="7 9" id="KW-0539">Nucleus</keyword>
<dbReference type="Proteomes" id="UP001357485">
    <property type="component" value="Unassembled WGS sequence"/>
</dbReference>
<keyword evidence="4 9" id="KW-0805">Transcription regulation</keyword>
<comment type="subunit">
    <text evidence="9">Component of the Mediator complex.</text>
</comment>